<dbReference type="InterPro" id="IPR001584">
    <property type="entry name" value="Integrase_cat-core"/>
</dbReference>
<dbReference type="NCBIfam" id="NF033516">
    <property type="entry name" value="transpos_IS3"/>
    <property type="match status" value="1"/>
</dbReference>
<evidence type="ECO:0000313" key="2">
    <source>
        <dbReference type="EMBL" id="ABW67018.1"/>
    </source>
</evidence>
<proteinExistence type="predicted"/>
<feature type="domain" description="Integrase catalytic" evidence="1">
    <location>
        <begin position="106"/>
        <end position="268"/>
    </location>
</feature>
<keyword evidence="3" id="KW-1185">Reference proteome</keyword>
<evidence type="ECO:0000313" key="3">
    <source>
        <dbReference type="Proteomes" id="UP000008561"/>
    </source>
</evidence>
<dbReference type="Pfam" id="PF13333">
    <property type="entry name" value="rve_2"/>
    <property type="match status" value="1"/>
</dbReference>
<dbReference type="AlphaFoldDB" id="A8ZXR0"/>
<dbReference type="InterPro" id="IPR036397">
    <property type="entry name" value="RNaseH_sf"/>
</dbReference>
<dbReference type="Gene3D" id="3.30.420.10">
    <property type="entry name" value="Ribonuclease H-like superfamily/Ribonuclease H"/>
    <property type="match status" value="1"/>
</dbReference>
<dbReference type="PANTHER" id="PTHR46889">
    <property type="entry name" value="TRANSPOSASE INSF FOR INSERTION SEQUENCE IS3B-RELATED"/>
    <property type="match status" value="1"/>
</dbReference>
<dbReference type="InterPro" id="IPR025948">
    <property type="entry name" value="HTH-like_dom"/>
</dbReference>
<dbReference type="InterPro" id="IPR048020">
    <property type="entry name" value="Transpos_IS3"/>
</dbReference>
<gene>
    <name evidence="2" type="ordered locus">Dole_1212</name>
</gene>
<dbReference type="HOGENOM" id="CLU_027402_4_2_7"/>
<dbReference type="InterPro" id="IPR050900">
    <property type="entry name" value="Transposase_IS3/IS150/IS904"/>
</dbReference>
<sequence>MMCRLLNVSRSGFYTWEKRPESPRQQKRGRVSEAIEAVFYGFKKRYGAPRIAMELNAQGVNCCVNHVAKIMREKGLRARNGKTFRYRAPIESKTNVSDNLLARRFEANQPNRKWVSDITYIKVSRNWLYLAVVLDLFSRKVIGWALDSHMREGLPLEALNMAVSCREIEKGVLLHSDRGVQYRGHEYQEALKANGIHCSMSRTGNCWDNAVMESFFSRLKVELIYAENYRTVEEVHAGVFEYIEVFYNKQRRHSAIGYTSPHEYEKRYDQLTVSTFCG</sequence>
<dbReference type="SUPFAM" id="SSF53098">
    <property type="entry name" value="Ribonuclease H-like"/>
    <property type="match status" value="1"/>
</dbReference>
<organism evidence="2 3">
    <name type="scientific">Desulfosudis oleivorans (strain DSM 6200 / JCM 39069 / Hxd3)</name>
    <name type="common">Desulfococcus oleovorans</name>
    <dbReference type="NCBI Taxonomy" id="96561"/>
    <lineage>
        <taxon>Bacteria</taxon>
        <taxon>Pseudomonadati</taxon>
        <taxon>Thermodesulfobacteriota</taxon>
        <taxon>Desulfobacteria</taxon>
        <taxon>Desulfobacterales</taxon>
        <taxon>Desulfosudaceae</taxon>
        <taxon>Desulfosudis</taxon>
    </lineage>
</organism>
<reference evidence="2 3" key="1">
    <citation type="submission" date="2007-10" db="EMBL/GenBank/DDBJ databases">
        <title>Complete sequence of Desulfococcus oleovorans Hxd3.</title>
        <authorList>
            <consortium name="US DOE Joint Genome Institute"/>
            <person name="Copeland A."/>
            <person name="Lucas S."/>
            <person name="Lapidus A."/>
            <person name="Barry K."/>
            <person name="Glavina del Rio T."/>
            <person name="Dalin E."/>
            <person name="Tice H."/>
            <person name="Pitluck S."/>
            <person name="Kiss H."/>
            <person name="Brettin T."/>
            <person name="Bruce D."/>
            <person name="Detter J.C."/>
            <person name="Han C."/>
            <person name="Schmutz J."/>
            <person name="Larimer F."/>
            <person name="Land M."/>
            <person name="Hauser L."/>
            <person name="Kyrpides N."/>
            <person name="Kim E."/>
            <person name="Wawrik B."/>
            <person name="Richardson P."/>
        </authorList>
    </citation>
    <scope>NUCLEOTIDE SEQUENCE [LARGE SCALE GENOMIC DNA]</scope>
    <source>
        <strain evidence="3">DSM 6200 / JCM 39069 / Hxd3</strain>
    </source>
</reference>
<dbReference type="STRING" id="96561.Dole_1212"/>
<dbReference type="InterPro" id="IPR012337">
    <property type="entry name" value="RNaseH-like_sf"/>
</dbReference>
<dbReference type="PANTHER" id="PTHR46889:SF4">
    <property type="entry name" value="TRANSPOSASE INSO FOR INSERTION SEQUENCE ELEMENT IS911B-RELATED"/>
    <property type="match status" value="1"/>
</dbReference>
<dbReference type="Pfam" id="PF13276">
    <property type="entry name" value="HTH_21"/>
    <property type="match status" value="1"/>
</dbReference>
<dbReference type="EMBL" id="CP000859">
    <property type="protein sequence ID" value="ABW67018.1"/>
    <property type="molecule type" value="Genomic_DNA"/>
</dbReference>
<dbReference type="Pfam" id="PF00665">
    <property type="entry name" value="rve"/>
    <property type="match status" value="1"/>
</dbReference>
<dbReference type="PROSITE" id="PS50994">
    <property type="entry name" value="INTEGRASE"/>
    <property type="match status" value="1"/>
</dbReference>
<name>A8ZXR0_DESOH</name>
<dbReference type="KEGG" id="dol:Dole_1212"/>
<dbReference type="Proteomes" id="UP000008561">
    <property type="component" value="Chromosome"/>
</dbReference>
<dbReference type="eggNOG" id="COG2801">
    <property type="taxonomic scope" value="Bacteria"/>
</dbReference>
<accession>A8ZXR0</accession>
<protein>
    <submittedName>
        <fullName evidence="2">Integrase catalytic region</fullName>
    </submittedName>
</protein>
<evidence type="ECO:0000259" key="1">
    <source>
        <dbReference type="PROSITE" id="PS50994"/>
    </source>
</evidence>
<dbReference type="GO" id="GO:0003676">
    <property type="term" value="F:nucleic acid binding"/>
    <property type="evidence" value="ECO:0007669"/>
    <property type="project" value="InterPro"/>
</dbReference>
<dbReference type="GO" id="GO:0015074">
    <property type="term" value="P:DNA integration"/>
    <property type="evidence" value="ECO:0007669"/>
    <property type="project" value="InterPro"/>
</dbReference>